<keyword evidence="5 8" id="KW-0418">Kinase</keyword>
<keyword evidence="4" id="KW-0547">Nucleotide-binding</keyword>
<protein>
    <recommendedName>
        <fullName evidence="2">hydroxymethylpyrimidine kinase</fullName>
        <ecNumber evidence="2">2.7.1.49</ecNumber>
    </recommendedName>
</protein>
<dbReference type="GO" id="GO:0005524">
    <property type="term" value="F:ATP binding"/>
    <property type="evidence" value="ECO:0007669"/>
    <property type="project" value="UniProtKB-KW"/>
</dbReference>
<evidence type="ECO:0000313" key="8">
    <source>
        <dbReference type="EMBL" id="ACQ91847.1"/>
    </source>
</evidence>
<dbReference type="NCBIfam" id="TIGR00097">
    <property type="entry name" value="HMP-P_kinase"/>
    <property type="match status" value="1"/>
</dbReference>
<reference evidence="9" key="1">
    <citation type="submission" date="2009-05" db="EMBL/GenBank/DDBJ databases">
        <title>Complete sequence of Tolumonas auensis DSM 9187.</title>
        <authorList>
            <consortium name="US DOE Joint Genome Institute"/>
            <person name="Lucas S."/>
            <person name="Copeland A."/>
            <person name="Lapidus A."/>
            <person name="Glavina del Rio T."/>
            <person name="Tice H."/>
            <person name="Bruce D."/>
            <person name="Goodwin L."/>
            <person name="Pitluck S."/>
            <person name="Chertkov O."/>
            <person name="Brettin T."/>
            <person name="Detter J.C."/>
            <person name="Han C."/>
            <person name="Larimer F."/>
            <person name="Land M."/>
            <person name="Hauser L."/>
            <person name="Kyrpides N."/>
            <person name="Mikhailova N."/>
            <person name="Spring S."/>
            <person name="Beller H."/>
        </authorList>
    </citation>
    <scope>NUCLEOTIDE SEQUENCE [LARGE SCALE GENOMIC DNA]</scope>
    <source>
        <strain evidence="9">DSM 9187 / TA4</strain>
    </source>
</reference>
<dbReference type="KEGG" id="tau:Tola_0217"/>
<dbReference type="AlphaFoldDB" id="C4L8H7"/>
<dbReference type="GO" id="GO:0008972">
    <property type="term" value="F:phosphomethylpyrimidine kinase activity"/>
    <property type="evidence" value="ECO:0007669"/>
    <property type="project" value="InterPro"/>
</dbReference>
<evidence type="ECO:0000256" key="2">
    <source>
        <dbReference type="ARBA" id="ARBA00012135"/>
    </source>
</evidence>
<dbReference type="OrthoDB" id="9810880at2"/>
<dbReference type="RefSeq" id="WP_012728446.1">
    <property type="nucleotide sequence ID" value="NC_012691.1"/>
</dbReference>
<organism evidence="8 9">
    <name type="scientific">Tolumonas auensis (strain DSM 9187 / NBRC 110442 / TA 4)</name>
    <dbReference type="NCBI Taxonomy" id="595494"/>
    <lineage>
        <taxon>Bacteria</taxon>
        <taxon>Pseudomonadati</taxon>
        <taxon>Pseudomonadota</taxon>
        <taxon>Gammaproteobacteria</taxon>
        <taxon>Aeromonadales</taxon>
        <taxon>Aeromonadaceae</taxon>
        <taxon>Tolumonas</taxon>
    </lineage>
</organism>
<dbReference type="SUPFAM" id="SSF53613">
    <property type="entry name" value="Ribokinase-like"/>
    <property type="match status" value="1"/>
</dbReference>
<dbReference type="EMBL" id="CP001616">
    <property type="protein sequence ID" value="ACQ91847.1"/>
    <property type="molecule type" value="Genomic_DNA"/>
</dbReference>
<evidence type="ECO:0000259" key="7">
    <source>
        <dbReference type="Pfam" id="PF08543"/>
    </source>
</evidence>
<keyword evidence="3" id="KW-0808">Transferase</keyword>
<dbReference type="InterPro" id="IPR013749">
    <property type="entry name" value="PM/HMP-P_kinase-1"/>
</dbReference>
<dbReference type="GO" id="GO:0008902">
    <property type="term" value="F:hydroxymethylpyrimidine kinase activity"/>
    <property type="evidence" value="ECO:0007669"/>
    <property type="project" value="UniProtKB-EC"/>
</dbReference>
<dbReference type="GO" id="GO:0005829">
    <property type="term" value="C:cytosol"/>
    <property type="evidence" value="ECO:0007669"/>
    <property type="project" value="TreeGrafter"/>
</dbReference>
<gene>
    <name evidence="8" type="ordered locus">Tola_0217</name>
</gene>
<sequence>MIPHTLTIAGSDCSGGAGIQADLKTFSALGTYGMSVITALTAQNTQGVQAVHAVPAAFVTAQCQAVFSDIRVDAVKIGMLADTAIIAAVAEALREWRPACVVLDPVMVSKNGHRLLADSAIDALRRHLLPQASIVTPNLPEAAALLGCDEATTETEMVEQGRNLLKAGCQAVLMKGGHLSGSNSPDWLITPQEAIPFTAPRIQTKNTHGTGCTLSSAIAALYPRYKNWPETISHAKTWLSGALAQADQLDVGHGIGPVHHFYQWWQ</sequence>
<dbReference type="CDD" id="cd01169">
    <property type="entry name" value="HMPP_kinase"/>
    <property type="match status" value="1"/>
</dbReference>
<dbReference type="GO" id="GO:0009229">
    <property type="term" value="P:thiamine diphosphate biosynthetic process"/>
    <property type="evidence" value="ECO:0007669"/>
    <property type="project" value="UniProtKB-UniPathway"/>
</dbReference>
<dbReference type="InterPro" id="IPR004399">
    <property type="entry name" value="HMP/HMP-P_kinase_dom"/>
</dbReference>
<evidence type="ECO:0000313" key="9">
    <source>
        <dbReference type="Proteomes" id="UP000009073"/>
    </source>
</evidence>
<dbReference type="Proteomes" id="UP000009073">
    <property type="component" value="Chromosome"/>
</dbReference>
<dbReference type="PANTHER" id="PTHR20858:SF17">
    <property type="entry name" value="HYDROXYMETHYLPYRIMIDINE_PHOSPHOMETHYLPYRIMIDINE KINASE THI20-RELATED"/>
    <property type="match status" value="1"/>
</dbReference>
<comment type="pathway">
    <text evidence="1">Cofactor biosynthesis; thiamine diphosphate biosynthesis.</text>
</comment>
<proteinExistence type="predicted"/>
<dbReference type="STRING" id="595494.Tola_0217"/>
<dbReference type="PANTHER" id="PTHR20858">
    <property type="entry name" value="PHOSPHOMETHYLPYRIMIDINE KINASE"/>
    <property type="match status" value="1"/>
</dbReference>
<name>C4L8H7_TOLAT</name>
<dbReference type="FunFam" id="3.40.1190.20:FF:000003">
    <property type="entry name" value="Phosphomethylpyrimidine kinase ThiD"/>
    <property type="match status" value="1"/>
</dbReference>
<dbReference type="EC" id="2.7.1.49" evidence="2"/>
<evidence type="ECO:0000256" key="1">
    <source>
        <dbReference type="ARBA" id="ARBA00004948"/>
    </source>
</evidence>
<keyword evidence="6" id="KW-0067">ATP-binding</keyword>
<feature type="domain" description="Pyridoxamine kinase/Phosphomethylpyrimidine kinase" evidence="7">
    <location>
        <begin position="12"/>
        <end position="259"/>
    </location>
</feature>
<evidence type="ECO:0000256" key="3">
    <source>
        <dbReference type="ARBA" id="ARBA00022679"/>
    </source>
</evidence>
<dbReference type="GO" id="GO:0009228">
    <property type="term" value="P:thiamine biosynthetic process"/>
    <property type="evidence" value="ECO:0007669"/>
    <property type="project" value="InterPro"/>
</dbReference>
<dbReference type="UniPathway" id="UPA00060">
    <property type="reaction ID" value="UER00138"/>
</dbReference>
<dbReference type="Pfam" id="PF08543">
    <property type="entry name" value="Phos_pyr_kin"/>
    <property type="match status" value="1"/>
</dbReference>
<keyword evidence="9" id="KW-1185">Reference proteome</keyword>
<evidence type="ECO:0000256" key="6">
    <source>
        <dbReference type="ARBA" id="ARBA00022840"/>
    </source>
</evidence>
<evidence type="ECO:0000256" key="5">
    <source>
        <dbReference type="ARBA" id="ARBA00022777"/>
    </source>
</evidence>
<dbReference type="Gene3D" id="3.40.1190.20">
    <property type="match status" value="1"/>
</dbReference>
<evidence type="ECO:0000256" key="4">
    <source>
        <dbReference type="ARBA" id="ARBA00022741"/>
    </source>
</evidence>
<dbReference type="InterPro" id="IPR029056">
    <property type="entry name" value="Ribokinase-like"/>
</dbReference>
<dbReference type="HOGENOM" id="CLU_020520_0_1_6"/>
<accession>C4L8H7</accession>
<reference evidence="8 9" key="2">
    <citation type="journal article" date="2011" name="Stand. Genomic Sci.">
        <title>Complete genome sequence of Tolumonas auensis type strain (TA 4).</title>
        <authorList>
            <person name="Chertkov O."/>
            <person name="Copeland A."/>
            <person name="Lucas S."/>
            <person name="Lapidus A."/>
            <person name="Berry K.W."/>
            <person name="Detter J.C."/>
            <person name="Del Rio T.G."/>
            <person name="Hammon N."/>
            <person name="Dalin E."/>
            <person name="Tice H."/>
            <person name="Pitluck S."/>
            <person name="Richardson P."/>
            <person name="Bruce D."/>
            <person name="Goodwin L."/>
            <person name="Han C."/>
            <person name="Tapia R."/>
            <person name="Saunders E."/>
            <person name="Schmutz J."/>
            <person name="Brettin T."/>
            <person name="Larimer F."/>
            <person name="Land M."/>
            <person name="Hauser L."/>
            <person name="Spring S."/>
            <person name="Rohde M."/>
            <person name="Kyrpides N.C."/>
            <person name="Ivanova N."/>
            <person name="Goker M."/>
            <person name="Beller H.R."/>
            <person name="Klenk H.P."/>
            <person name="Woyke T."/>
        </authorList>
    </citation>
    <scope>NUCLEOTIDE SEQUENCE [LARGE SCALE GENOMIC DNA]</scope>
    <source>
        <strain evidence="9">DSM 9187 / TA4</strain>
    </source>
</reference>
<dbReference type="eggNOG" id="COG0351">
    <property type="taxonomic scope" value="Bacteria"/>
</dbReference>